<dbReference type="InterPro" id="IPR011990">
    <property type="entry name" value="TPR-like_helical_dom_sf"/>
</dbReference>
<keyword evidence="2" id="KW-1185">Reference proteome</keyword>
<dbReference type="AlphaFoldDB" id="A0A9N9IFF7"/>
<dbReference type="SUPFAM" id="SSF81901">
    <property type="entry name" value="HCP-like"/>
    <property type="match status" value="1"/>
</dbReference>
<gene>
    <name evidence="1" type="ORF">AMORRO_LOCUS14196</name>
</gene>
<evidence type="ECO:0000313" key="1">
    <source>
        <dbReference type="EMBL" id="CAG8733481.1"/>
    </source>
</evidence>
<organism evidence="1 2">
    <name type="scientific">Acaulospora morrowiae</name>
    <dbReference type="NCBI Taxonomy" id="94023"/>
    <lineage>
        <taxon>Eukaryota</taxon>
        <taxon>Fungi</taxon>
        <taxon>Fungi incertae sedis</taxon>
        <taxon>Mucoromycota</taxon>
        <taxon>Glomeromycotina</taxon>
        <taxon>Glomeromycetes</taxon>
        <taxon>Diversisporales</taxon>
        <taxon>Acaulosporaceae</taxon>
        <taxon>Acaulospora</taxon>
    </lineage>
</organism>
<feature type="non-terminal residue" evidence="1">
    <location>
        <position position="1"/>
    </location>
</feature>
<feature type="non-terminal residue" evidence="1">
    <location>
        <position position="41"/>
    </location>
</feature>
<dbReference type="Gene3D" id="1.25.40.10">
    <property type="entry name" value="Tetratricopeptide repeat domain"/>
    <property type="match status" value="1"/>
</dbReference>
<accession>A0A9N9IFF7</accession>
<dbReference type="Proteomes" id="UP000789342">
    <property type="component" value="Unassembled WGS sequence"/>
</dbReference>
<comment type="caution">
    <text evidence="1">The sequence shown here is derived from an EMBL/GenBank/DDBJ whole genome shotgun (WGS) entry which is preliminary data.</text>
</comment>
<sequence length="41" mass="4871">QAILASCYRYGKWIEKDEHKAFEYYQKFAEMGDSYGLFQVG</sequence>
<dbReference type="OrthoDB" id="2437122at2759"/>
<dbReference type="Pfam" id="PF08238">
    <property type="entry name" value="Sel1"/>
    <property type="match status" value="1"/>
</dbReference>
<name>A0A9N9IFF7_9GLOM</name>
<proteinExistence type="predicted"/>
<dbReference type="InterPro" id="IPR006597">
    <property type="entry name" value="Sel1-like"/>
</dbReference>
<reference evidence="1" key="1">
    <citation type="submission" date="2021-06" db="EMBL/GenBank/DDBJ databases">
        <authorList>
            <person name="Kallberg Y."/>
            <person name="Tangrot J."/>
            <person name="Rosling A."/>
        </authorList>
    </citation>
    <scope>NUCLEOTIDE SEQUENCE</scope>
    <source>
        <strain evidence="1">CL551</strain>
    </source>
</reference>
<dbReference type="EMBL" id="CAJVPV010027192">
    <property type="protein sequence ID" value="CAG8733481.1"/>
    <property type="molecule type" value="Genomic_DNA"/>
</dbReference>
<dbReference type="SMART" id="SM00671">
    <property type="entry name" value="SEL1"/>
    <property type="match status" value="1"/>
</dbReference>
<protein>
    <submittedName>
        <fullName evidence="1">15245_t:CDS:1</fullName>
    </submittedName>
</protein>
<evidence type="ECO:0000313" key="2">
    <source>
        <dbReference type="Proteomes" id="UP000789342"/>
    </source>
</evidence>